<comment type="caution">
    <text evidence="1">The sequence shown here is derived from an EMBL/GenBank/DDBJ whole genome shotgun (WGS) entry which is preliminary data.</text>
</comment>
<gene>
    <name evidence="1" type="ORF">FJW01_19355</name>
</gene>
<evidence type="ECO:0000313" key="2">
    <source>
        <dbReference type="Proteomes" id="UP000317747"/>
    </source>
</evidence>
<accession>A0A506PVN7</accession>
<dbReference type="AlphaFoldDB" id="A0A506PVN7"/>
<dbReference type="EMBL" id="VHJA01000070">
    <property type="protein sequence ID" value="TPV37784.1"/>
    <property type="molecule type" value="Genomic_DNA"/>
</dbReference>
<evidence type="ECO:0000313" key="1">
    <source>
        <dbReference type="EMBL" id="TPV37784.1"/>
    </source>
</evidence>
<name>A0A506PVN7_9GAMM</name>
<dbReference type="RefSeq" id="WP_128085151.1">
    <property type="nucleotide sequence ID" value="NZ_CP071405.1"/>
</dbReference>
<protein>
    <recommendedName>
        <fullName evidence="3">LF-82</fullName>
    </recommendedName>
</protein>
<sequence>MAGSDANYQIVYRGDNLECFHSGGWVFFQRPKHAGGGFWLGRTYDFVFMIELPRPVSLYEGIVYLQQLKFESASPSRFHAI</sequence>
<reference evidence="1 2" key="1">
    <citation type="submission" date="2019-06" db="EMBL/GenBank/DDBJ databases">
        <title>Taxogenomics and systematics of the genus Pantoea.</title>
        <authorList>
            <person name="Tambong J.T."/>
        </authorList>
    </citation>
    <scope>NUCLEOTIDE SEQUENCE [LARGE SCALE GENOMIC DNA]</scope>
    <source>
        <strain evidence="1 2">LMG 24200</strain>
    </source>
</reference>
<keyword evidence="2" id="KW-1185">Reference proteome</keyword>
<organism evidence="1 2">
    <name type="scientific">Pantoea deleyi</name>
    <dbReference type="NCBI Taxonomy" id="470932"/>
    <lineage>
        <taxon>Bacteria</taxon>
        <taxon>Pseudomonadati</taxon>
        <taxon>Pseudomonadota</taxon>
        <taxon>Gammaproteobacteria</taxon>
        <taxon>Enterobacterales</taxon>
        <taxon>Erwiniaceae</taxon>
        <taxon>Pantoea</taxon>
    </lineage>
</organism>
<evidence type="ECO:0008006" key="3">
    <source>
        <dbReference type="Google" id="ProtNLM"/>
    </source>
</evidence>
<dbReference type="OrthoDB" id="6615164at2"/>
<dbReference type="Proteomes" id="UP000317747">
    <property type="component" value="Unassembled WGS sequence"/>
</dbReference>
<proteinExistence type="predicted"/>